<gene>
    <name evidence="1" type="ORF">RJ641_024154</name>
</gene>
<reference evidence="1 2" key="1">
    <citation type="submission" date="2023-12" db="EMBL/GenBank/DDBJ databases">
        <title>A high-quality genome assembly for Dillenia turbinata (Dilleniales).</title>
        <authorList>
            <person name="Chanderbali A."/>
        </authorList>
    </citation>
    <scope>NUCLEOTIDE SEQUENCE [LARGE SCALE GENOMIC DNA]</scope>
    <source>
        <strain evidence="1">LSX21</strain>
        <tissue evidence="1">Leaf</tissue>
    </source>
</reference>
<name>A0AAN8YT64_9MAGN</name>
<evidence type="ECO:0000313" key="2">
    <source>
        <dbReference type="Proteomes" id="UP001370490"/>
    </source>
</evidence>
<organism evidence="1 2">
    <name type="scientific">Dillenia turbinata</name>
    <dbReference type="NCBI Taxonomy" id="194707"/>
    <lineage>
        <taxon>Eukaryota</taxon>
        <taxon>Viridiplantae</taxon>
        <taxon>Streptophyta</taxon>
        <taxon>Embryophyta</taxon>
        <taxon>Tracheophyta</taxon>
        <taxon>Spermatophyta</taxon>
        <taxon>Magnoliopsida</taxon>
        <taxon>eudicotyledons</taxon>
        <taxon>Gunneridae</taxon>
        <taxon>Pentapetalae</taxon>
        <taxon>Dilleniales</taxon>
        <taxon>Dilleniaceae</taxon>
        <taxon>Dillenia</taxon>
    </lineage>
</organism>
<proteinExistence type="predicted"/>
<sequence>MSGVSDTHMGILVNTGNNFEERHRNKVDSGKHDVFFFHENLVYENLEFSLCRDQWRKTPLGLDLKGKVSELGKRKWMIVIIVRIYFLPVFSNGSQPQQQNASPAAGNMIGMRPMPILPTHHPQALPWAESTFTYETIFLDKVALIMSIKESFQMGERSQKSSRKPKVGRGRVNPRLRLKLLTVYFTNILFHWLDTASLALGERMSMRLFQTRRDGIPFAWDVITRVILGGGSQAGLIYNVQKINSSEVNGRWVRYVWRVARLSWARHDHAIPAHYIRVLIPSSLEK</sequence>
<dbReference type="AlphaFoldDB" id="A0AAN8YT64"/>
<dbReference type="Proteomes" id="UP001370490">
    <property type="component" value="Unassembled WGS sequence"/>
</dbReference>
<evidence type="ECO:0000313" key="1">
    <source>
        <dbReference type="EMBL" id="KAK6912061.1"/>
    </source>
</evidence>
<protein>
    <submittedName>
        <fullName evidence="1">Uncharacterized protein</fullName>
    </submittedName>
</protein>
<comment type="caution">
    <text evidence="1">The sequence shown here is derived from an EMBL/GenBank/DDBJ whole genome shotgun (WGS) entry which is preliminary data.</text>
</comment>
<keyword evidence="2" id="KW-1185">Reference proteome</keyword>
<dbReference type="EMBL" id="JBAMMX010000028">
    <property type="protein sequence ID" value="KAK6912061.1"/>
    <property type="molecule type" value="Genomic_DNA"/>
</dbReference>
<accession>A0AAN8YT64</accession>